<keyword evidence="1" id="KW-0812">Transmembrane</keyword>
<dbReference type="AlphaFoldDB" id="A0A317Q7Q1"/>
<dbReference type="InterPro" id="IPR035919">
    <property type="entry name" value="EAL_sf"/>
</dbReference>
<name>A0A317Q7Q1_9ENTR</name>
<keyword evidence="3" id="KW-1185">Reference proteome</keyword>
<dbReference type="EMBL" id="QGTS01000001">
    <property type="protein sequence ID" value="PWW12892.1"/>
    <property type="molecule type" value="Genomic_DNA"/>
</dbReference>
<accession>A0A317Q7Q1</accession>
<keyword evidence="1" id="KW-1133">Transmembrane helix</keyword>
<proteinExistence type="predicted"/>
<reference evidence="2 3" key="1">
    <citation type="submission" date="2018-05" db="EMBL/GenBank/DDBJ databases">
        <title>Genomic Encyclopedia of Type Strains, Phase IV (KMG-IV): sequencing the most valuable type-strain genomes for metagenomic binning, comparative biology and taxonomic classification.</title>
        <authorList>
            <person name="Goeker M."/>
        </authorList>
    </citation>
    <scope>NUCLEOTIDE SEQUENCE [LARGE SCALE GENOMIC DNA]</scope>
    <source>
        <strain evidence="2 3">DSM 19579</strain>
    </source>
</reference>
<sequence length="226" mass="24205">MEQYNAALALLGQVSVPGGSAAIIGETGKLWGIMSGEPPGHYLPAVFSPKENANINWFENQLSFISRAAHVFNHRGLCYLLHMDFEQAAYLASSPEHLRQLALAPFVTLMVNESFPNLADAQHNPLLSALMADVNLGLSDAGAGIIPFSVVCSGMFAVTVLAPAFFHQYVMSPMLPVVAEKITDCGSTLVLNGVDTPQLWQLGQTVPEAKMMGKCFDCSTPAGKSH</sequence>
<dbReference type="Gene3D" id="3.20.20.450">
    <property type="entry name" value="EAL domain"/>
    <property type="match status" value="1"/>
</dbReference>
<dbReference type="RefSeq" id="WP_110024691.1">
    <property type="nucleotide sequence ID" value="NZ_QGTS01000001.1"/>
</dbReference>
<evidence type="ECO:0000256" key="1">
    <source>
        <dbReference type="SAM" id="Phobius"/>
    </source>
</evidence>
<protein>
    <submittedName>
        <fullName evidence="2">Uncharacterized protein</fullName>
    </submittedName>
</protein>
<keyword evidence="1" id="KW-0472">Membrane</keyword>
<comment type="caution">
    <text evidence="2">The sequence shown here is derived from an EMBL/GenBank/DDBJ whole genome shotgun (WGS) entry which is preliminary data.</text>
</comment>
<feature type="transmembrane region" description="Helical" evidence="1">
    <location>
        <begin position="145"/>
        <end position="166"/>
    </location>
</feature>
<dbReference type="OrthoDB" id="6505665at2"/>
<dbReference type="Proteomes" id="UP000246744">
    <property type="component" value="Unassembled WGS sequence"/>
</dbReference>
<organism evidence="2 3">
    <name type="scientific">Mangrovibacter plantisponsor</name>
    <dbReference type="NCBI Taxonomy" id="451513"/>
    <lineage>
        <taxon>Bacteria</taxon>
        <taxon>Pseudomonadati</taxon>
        <taxon>Pseudomonadota</taxon>
        <taxon>Gammaproteobacteria</taxon>
        <taxon>Enterobacterales</taxon>
        <taxon>Enterobacteriaceae</taxon>
        <taxon>Mangrovibacter</taxon>
    </lineage>
</organism>
<evidence type="ECO:0000313" key="3">
    <source>
        <dbReference type="Proteomes" id="UP000246744"/>
    </source>
</evidence>
<evidence type="ECO:0000313" key="2">
    <source>
        <dbReference type="EMBL" id="PWW12892.1"/>
    </source>
</evidence>
<gene>
    <name evidence="2" type="ORF">DES37_101469</name>
</gene>